<dbReference type="PRINTS" id="PR00463">
    <property type="entry name" value="EP450I"/>
</dbReference>
<keyword evidence="3" id="KW-0560">Oxidoreductase</keyword>
<dbReference type="PANTHER" id="PTHR46300:SF6">
    <property type="entry name" value="CYTOCHROME P450 2C30"/>
    <property type="match status" value="1"/>
</dbReference>
<evidence type="ECO:0000256" key="2">
    <source>
        <dbReference type="ARBA" id="ARBA00022723"/>
    </source>
</evidence>
<evidence type="ECO:0000256" key="1">
    <source>
        <dbReference type="ARBA" id="ARBA00010617"/>
    </source>
</evidence>
<keyword evidence="2" id="KW-0479">Metal-binding</keyword>
<evidence type="ECO:0000313" key="6">
    <source>
        <dbReference type="Proteomes" id="UP000240883"/>
    </source>
</evidence>
<dbReference type="InterPro" id="IPR050364">
    <property type="entry name" value="Cytochrome_P450_fung"/>
</dbReference>
<dbReference type="EMBL" id="KZ678130">
    <property type="protein sequence ID" value="PSN72655.1"/>
    <property type="molecule type" value="Genomic_DNA"/>
</dbReference>
<dbReference type="Proteomes" id="UP000240883">
    <property type="component" value="Unassembled WGS sequence"/>
</dbReference>
<dbReference type="GO" id="GO:0005506">
    <property type="term" value="F:iron ion binding"/>
    <property type="evidence" value="ECO:0007669"/>
    <property type="project" value="InterPro"/>
</dbReference>
<evidence type="ECO:0000313" key="5">
    <source>
        <dbReference type="EMBL" id="PSN72655.1"/>
    </source>
</evidence>
<keyword evidence="6" id="KW-1185">Reference proteome</keyword>
<keyword evidence="4" id="KW-0408">Iron</keyword>
<dbReference type="GO" id="GO:0016705">
    <property type="term" value="F:oxidoreductase activity, acting on paired donors, with incorporation or reduction of molecular oxygen"/>
    <property type="evidence" value="ECO:0007669"/>
    <property type="project" value="InterPro"/>
</dbReference>
<evidence type="ECO:0000256" key="4">
    <source>
        <dbReference type="ARBA" id="ARBA00023004"/>
    </source>
</evidence>
<proteinExistence type="inferred from homology"/>
<dbReference type="Gene3D" id="1.10.630.10">
    <property type="entry name" value="Cytochrome P450"/>
    <property type="match status" value="1"/>
</dbReference>
<evidence type="ECO:0000256" key="3">
    <source>
        <dbReference type="ARBA" id="ARBA00023002"/>
    </source>
</evidence>
<dbReference type="GO" id="GO:0020037">
    <property type="term" value="F:heme binding"/>
    <property type="evidence" value="ECO:0007669"/>
    <property type="project" value="InterPro"/>
</dbReference>
<name>A0A2T2P4P1_CORCC</name>
<organism evidence="5 6">
    <name type="scientific">Corynespora cassiicola Philippines</name>
    <dbReference type="NCBI Taxonomy" id="1448308"/>
    <lineage>
        <taxon>Eukaryota</taxon>
        <taxon>Fungi</taxon>
        <taxon>Dikarya</taxon>
        <taxon>Ascomycota</taxon>
        <taxon>Pezizomycotina</taxon>
        <taxon>Dothideomycetes</taxon>
        <taxon>Pleosporomycetidae</taxon>
        <taxon>Pleosporales</taxon>
        <taxon>Corynesporascaceae</taxon>
        <taxon>Corynespora</taxon>
    </lineage>
</organism>
<dbReference type="InterPro" id="IPR001128">
    <property type="entry name" value="Cyt_P450"/>
</dbReference>
<dbReference type="PANTHER" id="PTHR46300">
    <property type="entry name" value="P450, PUTATIVE (EUROFUNG)-RELATED-RELATED"/>
    <property type="match status" value="1"/>
</dbReference>
<comment type="similarity">
    <text evidence="1">Belongs to the cytochrome P450 family.</text>
</comment>
<dbReference type="GO" id="GO:0004497">
    <property type="term" value="F:monooxygenase activity"/>
    <property type="evidence" value="ECO:0007669"/>
    <property type="project" value="InterPro"/>
</dbReference>
<dbReference type="InterPro" id="IPR036396">
    <property type="entry name" value="Cyt_P450_sf"/>
</dbReference>
<dbReference type="AlphaFoldDB" id="A0A2T2P4P1"/>
<dbReference type="OrthoDB" id="1470350at2759"/>
<accession>A0A2T2P4P1</accession>
<dbReference type="STRING" id="1448308.A0A2T2P4P1"/>
<dbReference type="SUPFAM" id="SSF48264">
    <property type="entry name" value="Cytochrome P450"/>
    <property type="match status" value="1"/>
</dbReference>
<reference evidence="5 6" key="1">
    <citation type="journal article" date="2018" name="Front. Microbiol.">
        <title>Genome-Wide Analysis of Corynespora cassiicola Leaf Fall Disease Putative Effectors.</title>
        <authorList>
            <person name="Lopez D."/>
            <person name="Ribeiro S."/>
            <person name="Label P."/>
            <person name="Fumanal B."/>
            <person name="Venisse J.S."/>
            <person name="Kohler A."/>
            <person name="de Oliveira R.R."/>
            <person name="Labutti K."/>
            <person name="Lipzen A."/>
            <person name="Lail K."/>
            <person name="Bauer D."/>
            <person name="Ohm R.A."/>
            <person name="Barry K.W."/>
            <person name="Spatafora J."/>
            <person name="Grigoriev I.V."/>
            <person name="Martin F.M."/>
            <person name="Pujade-Renaud V."/>
        </authorList>
    </citation>
    <scope>NUCLEOTIDE SEQUENCE [LARGE SCALE GENOMIC DNA]</scope>
    <source>
        <strain evidence="5 6">Philippines</strain>
    </source>
</reference>
<dbReference type="InterPro" id="IPR002401">
    <property type="entry name" value="Cyt_P450_E_grp-I"/>
</dbReference>
<dbReference type="Pfam" id="PF00067">
    <property type="entry name" value="p450"/>
    <property type="match status" value="1"/>
</dbReference>
<sequence length="375" mass="42185">MLTRYPELTLDRWSRKSGPLYSVNLGNQLFIIDSDPTVAKDLKITNGVIFSDRKEIFIKNQTVLFGRGITVTPYNNRWRKHRRIAAFWLSQKAVGQYSNILGFENGAHTNPQTYAGRCSLNYMLAITFGFRTDSIHHPIVGQAFRLSREFMNLTSPMSNFTLYPAASSTSHRDAGARGRLNQNLVDIYGSLINAIDTCMKQGEQVADCLAKIMSEMQIHEGLDHLDMAILASDFMIRGVETISTLISTCPEIQKRAFNDEISFPYSCVIIKEVERYSNLFLFRTLYNPDRYVTDSTLSSASANLPDPNEQDHYMFGASQSICPGMLMDKFQISEKLINLNKYDGLGGRSPVLSEIELDPRSETIAGVLDYSGAFA</sequence>
<gene>
    <name evidence="5" type="ORF">BS50DRAFT_658655</name>
</gene>
<protein>
    <submittedName>
        <fullName evidence="5">Cytochrome P450</fullName>
    </submittedName>
</protein>